<comment type="caution">
    <text evidence="15">The sequence shown here is derived from an EMBL/GenBank/DDBJ whole genome shotgun (WGS) entry which is preliminary data.</text>
</comment>
<evidence type="ECO:0000256" key="4">
    <source>
        <dbReference type="ARBA" id="ARBA00022723"/>
    </source>
</evidence>
<comment type="subunit">
    <text evidence="13">Homodimer which binds Holliday junction (HJ) DNA. The HJ becomes 2-fold symmetrical on binding to RuvC with unstacked arms; it has a different conformation from HJ DNA in complex with RuvA. In the full resolvosome a probable DNA-RuvA(4)-RuvB(12)-RuvC(2) complex forms which resolves the HJ.</text>
</comment>
<proteinExistence type="inferred from homology"/>
<dbReference type="Pfam" id="PF02075">
    <property type="entry name" value="RuvC"/>
    <property type="match status" value="1"/>
</dbReference>
<evidence type="ECO:0000256" key="14">
    <source>
        <dbReference type="NCBIfam" id="TIGR00228"/>
    </source>
</evidence>
<dbReference type="InterPro" id="IPR020563">
    <property type="entry name" value="X-over_junc_endoDNase_Mg_BS"/>
</dbReference>
<feature type="binding site" evidence="13">
    <location>
        <position position="7"/>
    </location>
    <ligand>
        <name>Mg(2+)</name>
        <dbReference type="ChEBI" id="CHEBI:18420"/>
        <label>1</label>
    </ligand>
</feature>
<evidence type="ECO:0000256" key="5">
    <source>
        <dbReference type="ARBA" id="ARBA00022759"/>
    </source>
</evidence>
<comment type="function">
    <text evidence="13">The RuvA-RuvB-RuvC complex processes Holliday junction (HJ) DNA during genetic recombination and DNA repair. Endonuclease that resolves HJ intermediates. Cleaves cruciform DNA by making single-stranded nicks across the HJ at symmetrical positions within the homologous arms, yielding a 5'-phosphate and a 3'-hydroxyl group; requires a central core of homology in the junction. The consensus cleavage sequence is 5'-(A/T)TT(C/G)-3'. Cleavage occurs on the 3'-side of the TT dinucleotide at the point of strand exchange. HJ branch migration catalyzed by RuvA-RuvB allows RuvC to scan DNA until it finds its consensus sequence, where it cleaves and resolves the cruciform DNA.</text>
</comment>
<dbReference type="NCBIfam" id="TIGR00228">
    <property type="entry name" value="ruvC"/>
    <property type="match status" value="1"/>
</dbReference>
<comment type="catalytic activity">
    <reaction evidence="12 13">
        <text>Endonucleolytic cleavage at a junction such as a reciprocal single-stranded crossover between two homologous DNA duplexes (Holliday junction).</text>
        <dbReference type="EC" id="3.1.21.10"/>
    </reaction>
</comment>
<feature type="active site" evidence="13">
    <location>
        <position position="7"/>
    </location>
</feature>
<dbReference type="AlphaFoldDB" id="A0A136KJG2"/>
<evidence type="ECO:0000256" key="2">
    <source>
        <dbReference type="ARBA" id="ARBA00022490"/>
    </source>
</evidence>
<dbReference type="InterPro" id="IPR012337">
    <property type="entry name" value="RNaseH-like_sf"/>
</dbReference>
<protein>
    <recommendedName>
        <fullName evidence="13 14">Crossover junction endodeoxyribonuclease RuvC</fullName>
        <ecNumber evidence="13 14">3.1.21.10</ecNumber>
    </recommendedName>
    <alternativeName>
        <fullName evidence="13">Holliday junction nuclease RuvC</fullName>
    </alternativeName>
    <alternativeName>
        <fullName evidence="13">Holliday junction resolvase RuvC</fullName>
    </alternativeName>
</protein>
<evidence type="ECO:0000256" key="9">
    <source>
        <dbReference type="ARBA" id="ARBA00023125"/>
    </source>
</evidence>
<dbReference type="HAMAP" id="MF_00034">
    <property type="entry name" value="RuvC"/>
    <property type="match status" value="1"/>
</dbReference>
<dbReference type="GO" id="GO:0006310">
    <property type="term" value="P:DNA recombination"/>
    <property type="evidence" value="ECO:0007669"/>
    <property type="project" value="UniProtKB-UniRule"/>
</dbReference>
<dbReference type="PROSITE" id="PS01321">
    <property type="entry name" value="RUVC"/>
    <property type="match status" value="1"/>
</dbReference>
<evidence type="ECO:0000256" key="10">
    <source>
        <dbReference type="ARBA" id="ARBA00023172"/>
    </source>
</evidence>
<evidence type="ECO:0000256" key="1">
    <source>
        <dbReference type="ARBA" id="ARBA00009518"/>
    </source>
</evidence>
<reference evidence="15 16" key="1">
    <citation type="submission" date="2015-02" db="EMBL/GenBank/DDBJ databases">
        <title>Improved understanding of the partial-nitritation anammox process through 23 genomes representing the majority of the microbial community.</title>
        <authorList>
            <person name="Speth D.R."/>
            <person name="In T Zandt M."/>
            <person name="Guerrero Cruz S."/>
            <person name="Jetten M.S."/>
            <person name="Dutilh B.E."/>
        </authorList>
    </citation>
    <scope>NUCLEOTIDE SEQUENCE [LARGE SCALE GENOMIC DNA]</scope>
    <source>
        <strain evidence="15">OLB21</strain>
    </source>
</reference>
<keyword evidence="3 13" id="KW-0540">Nuclease</keyword>
<evidence type="ECO:0000256" key="12">
    <source>
        <dbReference type="ARBA" id="ARBA00029354"/>
    </source>
</evidence>
<dbReference type="NCBIfam" id="NF000711">
    <property type="entry name" value="PRK00039.2-1"/>
    <property type="match status" value="1"/>
</dbReference>
<name>A0A136KJG2_9BACT</name>
<dbReference type="InterPro" id="IPR002176">
    <property type="entry name" value="X-over_junc_endoDNase_RuvC"/>
</dbReference>
<dbReference type="GO" id="GO:0006281">
    <property type="term" value="P:DNA repair"/>
    <property type="evidence" value="ECO:0007669"/>
    <property type="project" value="UniProtKB-UniRule"/>
</dbReference>
<dbReference type="GO" id="GO:0000287">
    <property type="term" value="F:magnesium ion binding"/>
    <property type="evidence" value="ECO:0007669"/>
    <property type="project" value="UniProtKB-UniRule"/>
</dbReference>
<evidence type="ECO:0000313" key="16">
    <source>
        <dbReference type="Proteomes" id="UP000070449"/>
    </source>
</evidence>
<dbReference type="FunFam" id="3.30.420.10:FF:000002">
    <property type="entry name" value="Crossover junction endodeoxyribonuclease RuvC"/>
    <property type="match status" value="1"/>
</dbReference>
<evidence type="ECO:0000256" key="8">
    <source>
        <dbReference type="ARBA" id="ARBA00022842"/>
    </source>
</evidence>
<evidence type="ECO:0000256" key="7">
    <source>
        <dbReference type="ARBA" id="ARBA00022801"/>
    </source>
</evidence>
<dbReference type="GO" id="GO:0005737">
    <property type="term" value="C:cytoplasm"/>
    <property type="evidence" value="ECO:0007669"/>
    <property type="project" value="UniProtKB-SubCell"/>
</dbReference>
<dbReference type="Proteomes" id="UP000070449">
    <property type="component" value="Unassembled WGS sequence"/>
</dbReference>
<dbReference type="PANTHER" id="PTHR30194">
    <property type="entry name" value="CROSSOVER JUNCTION ENDODEOXYRIBONUCLEASE RUVC"/>
    <property type="match status" value="1"/>
</dbReference>
<feature type="binding site" evidence="13">
    <location>
        <position position="140"/>
    </location>
    <ligand>
        <name>Mg(2+)</name>
        <dbReference type="ChEBI" id="CHEBI:18420"/>
        <label>1</label>
    </ligand>
</feature>
<dbReference type="PRINTS" id="PR00696">
    <property type="entry name" value="RSOLVASERUVC"/>
</dbReference>
<dbReference type="GO" id="GO:0003677">
    <property type="term" value="F:DNA binding"/>
    <property type="evidence" value="ECO:0007669"/>
    <property type="project" value="UniProtKB-KW"/>
</dbReference>
<sequence length="164" mass="17980">MRVLGVDGGSAIAGWGVVTLMGNKFVHEDSGAILTNKKDVIEMRLKILYEQMMNLIKVNKPDVLAVESLFFFRNKTTIVPVSQARGVILLAGAMNDLPVFSYSPLQVKQAVTGYGKADKSQVQYMVKRLLGLHEIPKPDDVADALAVAICHLQASQLNKMLLKI</sequence>
<dbReference type="EMBL" id="JYPD01000014">
    <property type="protein sequence ID" value="KXK09585.1"/>
    <property type="molecule type" value="Genomic_DNA"/>
</dbReference>
<evidence type="ECO:0000313" key="15">
    <source>
        <dbReference type="EMBL" id="KXK09585.1"/>
    </source>
</evidence>
<keyword evidence="10 13" id="KW-0233">DNA recombination</keyword>
<keyword evidence="4 13" id="KW-0479">Metal-binding</keyword>
<dbReference type="GO" id="GO:0048476">
    <property type="term" value="C:Holliday junction resolvase complex"/>
    <property type="evidence" value="ECO:0007669"/>
    <property type="project" value="UniProtKB-UniRule"/>
</dbReference>
<dbReference type="PANTHER" id="PTHR30194:SF3">
    <property type="entry name" value="CROSSOVER JUNCTION ENDODEOXYRIBONUCLEASE RUVC"/>
    <property type="match status" value="1"/>
</dbReference>
<evidence type="ECO:0000256" key="13">
    <source>
        <dbReference type="HAMAP-Rule" id="MF_00034"/>
    </source>
</evidence>
<dbReference type="EC" id="3.1.21.10" evidence="13 14"/>
<keyword evidence="5 13" id="KW-0255">Endonuclease</keyword>
<dbReference type="Gene3D" id="3.30.420.10">
    <property type="entry name" value="Ribonuclease H-like superfamily/Ribonuclease H"/>
    <property type="match status" value="1"/>
</dbReference>
<comment type="similarity">
    <text evidence="1 13">Belongs to the RuvC family.</text>
</comment>
<dbReference type="CDD" id="cd16962">
    <property type="entry name" value="RuvC"/>
    <property type="match status" value="1"/>
</dbReference>
<dbReference type="GO" id="GO:0008821">
    <property type="term" value="F:crossover junction DNA endonuclease activity"/>
    <property type="evidence" value="ECO:0007669"/>
    <property type="project" value="UniProtKB-UniRule"/>
</dbReference>
<evidence type="ECO:0000256" key="6">
    <source>
        <dbReference type="ARBA" id="ARBA00022763"/>
    </source>
</evidence>
<comment type="cofactor">
    <cofactor evidence="13">
        <name>Mg(2+)</name>
        <dbReference type="ChEBI" id="CHEBI:18420"/>
    </cofactor>
    <text evidence="13">Binds 2 Mg(2+) ion per subunit.</text>
</comment>
<keyword evidence="2 13" id="KW-0963">Cytoplasm</keyword>
<accession>A0A136KJG2</accession>
<feature type="binding site" evidence="13">
    <location>
        <position position="67"/>
    </location>
    <ligand>
        <name>Mg(2+)</name>
        <dbReference type="ChEBI" id="CHEBI:18420"/>
        <label>2</label>
    </ligand>
</feature>
<keyword evidence="8 13" id="KW-0460">Magnesium</keyword>
<dbReference type="PATRIC" id="fig|1617427.3.peg.408"/>
<feature type="active site" evidence="13">
    <location>
        <position position="67"/>
    </location>
</feature>
<gene>
    <name evidence="13 15" type="primary">ruvC</name>
    <name evidence="15" type="ORF">UZ20_WS6002000388</name>
</gene>
<evidence type="ECO:0000256" key="3">
    <source>
        <dbReference type="ARBA" id="ARBA00022722"/>
    </source>
</evidence>
<dbReference type="STRING" id="1617427.UZ20_WS6002000388"/>
<feature type="active site" evidence="13">
    <location>
        <position position="140"/>
    </location>
</feature>
<keyword evidence="6 13" id="KW-0227">DNA damage</keyword>
<keyword evidence="9 13" id="KW-0238">DNA-binding</keyword>
<dbReference type="SUPFAM" id="SSF53098">
    <property type="entry name" value="Ribonuclease H-like"/>
    <property type="match status" value="1"/>
</dbReference>
<keyword evidence="7 13" id="KW-0378">Hydrolase</keyword>
<comment type="subcellular location">
    <subcellularLocation>
        <location evidence="13">Cytoplasm</location>
    </subcellularLocation>
</comment>
<evidence type="ECO:0000256" key="11">
    <source>
        <dbReference type="ARBA" id="ARBA00023204"/>
    </source>
</evidence>
<keyword evidence="11 13" id="KW-0234">DNA repair</keyword>
<dbReference type="InterPro" id="IPR036397">
    <property type="entry name" value="RNaseH_sf"/>
</dbReference>
<organism evidence="15 16">
    <name type="scientific">candidate division WS6 bacterium OLB21</name>
    <dbReference type="NCBI Taxonomy" id="1617427"/>
    <lineage>
        <taxon>Bacteria</taxon>
        <taxon>Candidatus Dojkabacteria</taxon>
    </lineage>
</organism>